<sequence length="125" mass="14633">MSYGSVTNWPRLYRRVYDHLYCGACFEQLEIAFEPRHSDPQLEHGLNPLRFWYESLKIATEKSKRSIANSPEQTLRWLRDAGFSDVSYETVTLLLNPQKQPVCIREAARWYQMAFVETLSVSQLG</sequence>
<dbReference type="OrthoDB" id="4506883at2759"/>
<evidence type="ECO:0000313" key="2">
    <source>
        <dbReference type="Proteomes" id="UP000235023"/>
    </source>
</evidence>
<dbReference type="AlphaFoldDB" id="A0A2J5I5U1"/>
<dbReference type="EMBL" id="KZ559505">
    <property type="protein sequence ID" value="PLN85302.1"/>
    <property type="molecule type" value="Genomic_DNA"/>
</dbReference>
<name>A0A2J5I5U1_9EURO</name>
<gene>
    <name evidence="1" type="ORF">BDW42DRAFT_160848</name>
</gene>
<accession>A0A2J5I5U1</accession>
<proteinExistence type="predicted"/>
<reference evidence="2" key="1">
    <citation type="submission" date="2017-12" db="EMBL/GenBank/DDBJ databases">
        <authorList>
            <consortium name="DOE Joint Genome Institute"/>
            <person name="Mondo S.J."/>
            <person name="Kjaerbolling I."/>
            <person name="Vesth T.C."/>
            <person name="Frisvad J.C."/>
            <person name="Nybo J.L."/>
            <person name="Theobald S."/>
            <person name="Kuo A."/>
            <person name="Bowyer P."/>
            <person name="Matsuda Y."/>
            <person name="Lyhne E.K."/>
            <person name="Kogle M.E."/>
            <person name="Clum A."/>
            <person name="Lipzen A."/>
            <person name="Salamov A."/>
            <person name="Ngan C.Y."/>
            <person name="Daum C."/>
            <person name="Chiniquy J."/>
            <person name="Barry K."/>
            <person name="LaButti K."/>
            <person name="Haridas S."/>
            <person name="Simmons B.A."/>
            <person name="Magnuson J.K."/>
            <person name="Mortensen U.H."/>
            <person name="Larsen T.O."/>
            <person name="Grigoriev I.V."/>
            <person name="Baker S.E."/>
            <person name="Andersen M.R."/>
            <person name="Nordberg H.P."/>
            <person name="Cantor M.N."/>
            <person name="Hua S.X."/>
        </authorList>
    </citation>
    <scope>NUCLEOTIDE SEQUENCE [LARGE SCALE GENOMIC DNA]</scope>
    <source>
        <strain evidence="2">IBT 19404</strain>
    </source>
</reference>
<protein>
    <submittedName>
        <fullName evidence="1">Uncharacterized protein</fullName>
    </submittedName>
</protein>
<evidence type="ECO:0000313" key="1">
    <source>
        <dbReference type="EMBL" id="PLN85302.1"/>
    </source>
</evidence>
<organism evidence="1 2">
    <name type="scientific">Aspergillus taichungensis</name>
    <dbReference type="NCBI Taxonomy" id="482145"/>
    <lineage>
        <taxon>Eukaryota</taxon>
        <taxon>Fungi</taxon>
        <taxon>Dikarya</taxon>
        <taxon>Ascomycota</taxon>
        <taxon>Pezizomycotina</taxon>
        <taxon>Eurotiomycetes</taxon>
        <taxon>Eurotiomycetidae</taxon>
        <taxon>Eurotiales</taxon>
        <taxon>Aspergillaceae</taxon>
        <taxon>Aspergillus</taxon>
        <taxon>Aspergillus subgen. Circumdati</taxon>
    </lineage>
</organism>
<keyword evidence="2" id="KW-1185">Reference proteome</keyword>
<dbReference type="Proteomes" id="UP000235023">
    <property type="component" value="Unassembled WGS sequence"/>
</dbReference>